<dbReference type="PROSITE" id="PS51379">
    <property type="entry name" value="4FE4S_FER_2"/>
    <property type="match status" value="2"/>
</dbReference>
<dbReference type="PROSITE" id="PS00198">
    <property type="entry name" value="4FE4S_FER_1"/>
    <property type="match status" value="1"/>
</dbReference>
<reference evidence="6" key="1">
    <citation type="submission" date="2020-10" db="EMBL/GenBank/DDBJ databases">
        <authorList>
            <person name="Gilroy R."/>
        </authorList>
    </citation>
    <scope>NUCLEOTIDE SEQUENCE</scope>
    <source>
        <strain evidence="6">CHK158-818</strain>
    </source>
</reference>
<evidence type="ECO:0000256" key="4">
    <source>
        <dbReference type="SAM" id="MobiDB-lite"/>
    </source>
</evidence>
<evidence type="ECO:0000256" key="3">
    <source>
        <dbReference type="ARBA" id="ARBA00023014"/>
    </source>
</evidence>
<comment type="caution">
    <text evidence="6">The sequence shown here is derived from an EMBL/GenBank/DDBJ whole genome shotgun (WGS) entry which is preliminary data.</text>
</comment>
<dbReference type="InterPro" id="IPR017900">
    <property type="entry name" value="4Fe4S_Fe_S_CS"/>
</dbReference>
<dbReference type="GO" id="GO:0046872">
    <property type="term" value="F:metal ion binding"/>
    <property type="evidence" value="ECO:0007669"/>
    <property type="project" value="UniProtKB-KW"/>
</dbReference>
<proteinExistence type="predicted"/>
<dbReference type="PANTHER" id="PTHR43193">
    <property type="match status" value="1"/>
</dbReference>
<dbReference type="PANTHER" id="PTHR43193:SF2">
    <property type="entry name" value="POLYFERREDOXIN PROTEIN FWDF"/>
    <property type="match status" value="1"/>
</dbReference>
<dbReference type="GO" id="GO:0051536">
    <property type="term" value="F:iron-sulfur cluster binding"/>
    <property type="evidence" value="ECO:0007669"/>
    <property type="project" value="UniProtKB-KW"/>
</dbReference>
<evidence type="ECO:0000313" key="7">
    <source>
        <dbReference type="Proteomes" id="UP000824112"/>
    </source>
</evidence>
<dbReference type="Proteomes" id="UP000824112">
    <property type="component" value="Unassembled WGS sequence"/>
</dbReference>
<feature type="region of interest" description="Disordered" evidence="4">
    <location>
        <begin position="94"/>
        <end position="113"/>
    </location>
</feature>
<dbReference type="AlphaFoldDB" id="A0A9D1SCU3"/>
<name>A0A9D1SCU3_9BACT</name>
<evidence type="ECO:0000313" key="6">
    <source>
        <dbReference type="EMBL" id="HIU55714.1"/>
    </source>
</evidence>
<dbReference type="InterPro" id="IPR017896">
    <property type="entry name" value="4Fe4S_Fe-S-bd"/>
</dbReference>
<gene>
    <name evidence="6" type="ORF">IAB03_07920</name>
</gene>
<dbReference type="Pfam" id="PF12838">
    <property type="entry name" value="Fer4_7"/>
    <property type="match status" value="1"/>
</dbReference>
<sequence>ALKNNLTIEEKRLIQCGVAEFRQHLCIVITEGTSCGACSEHCPTQAVKMVPYKDGLTLPQLDKTLCIGCGGCEYICPVLPHKAIYVEGLSVQGKAKEPERGKEETHTVDDFGF</sequence>
<keyword evidence="3" id="KW-0411">Iron-sulfur</keyword>
<keyword evidence="1" id="KW-0479">Metal-binding</keyword>
<reference evidence="6" key="2">
    <citation type="journal article" date="2021" name="PeerJ">
        <title>Extensive microbial diversity within the chicken gut microbiome revealed by metagenomics and culture.</title>
        <authorList>
            <person name="Gilroy R."/>
            <person name="Ravi A."/>
            <person name="Getino M."/>
            <person name="Pursley I."/>
            <person name="Horton D.L."/>
            <person name="Alikhan N.F."/>
            <person name="Baker D."/>
            <person name="Gharbi K."/>
            <person name="Hall N."/>
            <person name="Watson M."/>
            <person name="Adriaenssens E.M."/>
            <person name="Foster-Nyarko E."/>
            <person name="Jarju S."/>
            <person name="Secka A."/>
            <person name="Antonio M."/>
            <person name="Oren A."/>
            <person name="Chaudhuri R.R."/>
            <person name="La Ragione R."/>
            <person name="Hildebrand F."/>
            <person name="Pallen M.J."/>
        </authorList>
    </citation>
    <scope>NUCLEOTIDE SEQUENCE</scope>
    <source>
        <strain evidence="6">CHK158-818</strain>
    </source>
</reference>
<organism evidence="6 7">
    <name type="scientific">Candidatus Gallibacteroides avistercoris</name>
    <dbReference type="NCBI Taxonomy" id="2840833"/>
    <lineage>
        <taxon>Bacteria</taxon>
        <taxon>Pseudomonadati</taxon>
        <taxon>Bacteroidota</taxon>
        <taxon>Bacteroidia</taxon>
        <taxon>Bacteroidales</taxon>
        <taxon>Bacteroidaceae</taxon>
        <taxon>Bacteroidaceae incertae sedis</taxon>
        <taxon>Candidatus Gallibacteroides</taxon>
    </lineage>
</organism>
<dbReference type="SUPFAM" id="SSF54862">
    <property type="entry name" value="4Fe-4S ferredoxins"/>
    <property type="match status" value="1"/>
</dbReference>
<dbReference type="EMBL" id="DVNA01000175">
    <property type="protein sequence ID" value="HIU55714.1"/>
    <property type="molecule type" value="Genomic_DNA"/>
</dbReference>
<evidence type="ECO:0000259" key="5">
    <source>
        <dbReference type="PROSITE" id="PS51379"/>
    </source>
</evidence>
<feature type="domain" description="4Fe-4S ferredoxin-type" evidence="5">
    <location>
        <begin position="57"/>
        <end position="89"/>
    </location>
</feature>
<dbReference type="Gene3D" id="3.30.70.20">
    <property type="match status" value="1"/>
</dbReference>
<feature type="non-terminal residue" evidence="6">
    <location>
        <position position="1"/>
    </location>
</feature>
<accession>A0A9D1SCU3</accession>
<keyword evidence="2" id="KW-0408">Iron</keyword>
<evidence type="ECO:0000256" key="2">
    <source>
        <dbReference type="ARBA" id="ARBA00023004"/>
    </source>
</evidence>
<evidence type="ECO:0000256" key="1">
    <source>
        <dbReference type="ARBA" id="ARBA00022723"/>
    </source>
</evidence>
<feature type="domain" description="4Fe-4S ferredoxin-type" evidence="5">
    <location>
        <begin position="23"/>
        <end position="52"/>
    </location>
</feature>
<protein>
    <submittedName>
        <fullName evidence="6">4Fe-4S dicluster domain-containing protein</fullName>
    </submittedName>
</protein>
<dbReference type="InterPro" id="IPR052977">
    <property type="entry name" value="Polyferredoxin-like_ET"/>
</dbReference>